<comment type="caution">
    <text evidence="6">The sequence shown here is derived from an EMBL/GenBank/DDBJ whole genome shotgun (WGS) entry which is preliminary data.</text>
</comment>
<dbReference type="SUPFAM" id="SSF75005">
    <property type="entry name" value="Arabinanase/levansucrase/invertase"/>
    <property type="match status" value="2"/>
</dbReference>
<dbReference type="InterPro" id="IPR006710">
    <property type="entry name" value="Glyco_hydro_43"/>
</dbReference>
<evidence type="ECO:0000256" key="1">
    <source>
        <dbReference type="ARBA" id="ARBA00004834"/>
    </source>
</evidence>
<evidence type="ECO:0000256" key="5">
    <source>
        <dbReference type="RuleBase" id="RU361187"/>
    </source>
</evidence>
<dbReference type="PANTHER" id="PTHR43301">
    <property type="entry name" value="ARABINAN ENDO-1,5-ALPHA-L-ARABINOSIDASE"/>
    <property type="match status" value="1"/>
</dbReference>
<proteinExistence type="inferred from homology"/>
<dbReference type="GO" id="GO:0004553">
    <property type="term" value="F:hydrolase activity, hydrolyzing O-glycosyl compounds"/>
    <property type="evidence" value="ECO:0007669"/>
    <property type="project" value="InterPro"/>
</dbReference>
<protein>
    <submittedName>
        <fullName evidence="6">Family 43 glycosylhydrolase</fullName>
    </submittedName>
</protein>
<accession>A0A5M5BUN7</accession>
<gene>
    <name evidence="6" type="ORF">F3D71_25730</name>
</gene>
<comment type="similarity">
    <text evidence="2 5">Belongs to the glycosyl hydrolase 43 family.</text>
</comment>
<name>A0A5M5BUN7_BACOV</name>
<comment type="pathway">
    <text evidence="1">Glycan metabolism; L-arabinan degradation.</text>
</comment>
<organism evidence="6 7">
    <name type="scientific">Bacteroides ovatus</name>
    <dbReference type="NCBI Taxonomy" id="28116"/>
    <lineage>
        <taxon>Bacteria</taxon>
        <taxon>Pseudomonadati</taxon>
        <taxon>Bacteroidota</taxon>
        <taxon>Bacteroidia</taxon>
        <taxon>Bacteroidales</taxon>
        <taxon>Bacteroidaceae</taxon>
        <taxon>Bacteroides</taxon>
    </lineage>
</organism>
<dbReference type="Pfam" id="PF04616">
    <property type="entry name" value="Glyco_hydro_43"/>
    <property type="match status" value="2"/>
</dbReference>
<evidence type="ECO:0000256" key="4">
    <source>
        <dbReference type="ARBA" id="ARBA00023295"/>
    </source>
</evidence>
<dbReference type="EMBL" id="VWLE01000586">
    <property type="protein sequence ID" value="KAA3937703.1"/>
    <property type="molecule type" value="Genomic_DNA"/>
</dbReference>
<keyword evidence="3 5" id="KW-0378">Hydrolase</keyword>
<dbReference type="AlphaFoldDB" id="A0A5M5BUN7"/>
<dbReference type="GO" id="GO:0005975">
    <property type="term" value="P:carbohydrate metabolic process"/>
    <property type="evidence" value="ECO:0007669"/>
    <property type="project" value="InterPro"/>
</dbReference>
<reference evidence="6 7" key="1">
    <citation type="journal article" date="2019" name="Nat. Med.">
        <title>A library of human gut bacterial isolates paired with longitudinal multiomics data enables mechanistic microbiome research.</title>
        <authorList>
            <person name="Poyet M."/>
            <person name="Groussin M."/>
            <person name="Gibbons S.M."/>
            <person name="Avila-Pacheco J."/>
            <person name="Jiang X."/>
            <person name="Kearney S.M."/>
            <person name="Perrotta A.R."/>
            <person name="Berdy B."/>
            <person name="Zhao S."/>
            <person name="Lieberman T.D."/>
            <person name="Swanson P.K."/>
            <person name="Smith M."/>
            <person name="Roesemann S."/>
            <person name="Alexander J.E."/>
            <person name="Rich S.A."/>
            <person name="Livny J."/>
            <person name="Vlamakis H."/>
            <person name="Clish C."/>
            <person name="Bullock K."/>
            <person name="Deik A."/>
            <person name="Scott J."/>
            <person name="Pierce K.A."/>
            <person name="Xavier R.J."/>
            <person name="Alm E.J."/>
        </authorList>
    </citation>
    <scope>NUCLEOTIDE SEQUENCE [LARGE SCALE GENOMIC DNA]</scope>
    <source>
        <strain evidence="6 7">BIOML-A163</strain>
    </source>
</reference>
<evidence type="ECO:0000313" key="7">
    <source>
        <dbReference type="Proteomes" id="UP000323717"/>
    </source>
</evidence>
<dbReference type="CDD" id="cd08983">
    <property type="entry name" value="GH43_Bt3655-like"/>
    <property type="match status" value="1"/>
</dbReference>
<feature type="non-terminal residue" evidence="6">
    <location>
        <position position="426"/>
    </location>
</feature>
<keyword evidence="4 5" id="KW-0326">Glycosidase</keyword>
<dbReference type="InterPro" id="IPR050727">
    <property type="entry name" value="GH43_arabinanases"/>
</dbReference>
<dbReference type="Gene3D" id="2.115.10.20">
    <property type="entry name" value="Glycosyl hydrolase domain, family 43"/>
    <property type="match status" value="2"/>
</dbReference>
<dbReference type="Proteomes" id="UP000323717">
    <property type="component" value="Unassembled WGS sequence"/>
</dbReference>
<dbReference type="PANTHER" id="PTHR43301:SF3">
    <property type="entry name" value="ARABINAN ENDO-1,5-ALPHA-L-ARABINOSIDASE A-RELATED"/>
    <property type="match status" value="1"/>
</dbReference>
<sequence>MALSLWSVMTVFAGETAYLFSYFINDSKDGLHLAYSYDGLNWLPLHGGRSYLTPAVGKDKLMRDPSICQSPDGTFHMVWTSSWTDRIIGYASSRDLVHWSEQQAIPVMMHEPDAHNCWAPELFYDEPSQTYYIFWATTIPGRHKEVATSESEKGLNHRIYYVTTKDFRTFSKTKMFFNPDFSVIDAAIVKDPKREDLIMVVKNENSNPPEKNLRVTRTKKIEKGFPTKVSAPITGKYWAEGPAPLFVGDTLYVYFDKYRDHRYGAVRSLDYGETWEDVSDQVFFPRGIRHGTAFAVDASIVESLIADRNYNPLIPDNLADPSVSKFGDIYYLYGTTDLDYGLGRAGTPVVWKSKDFVNWSFEGSHISGFDWSKGYDYTNDKGEKKKGYFRYWAPGKVIEQDGKFYLYVTFVKPDDKMGTYVLVADR</sequence>
<evidence type="ECO:0000313" key="6">
    <source>
        <dbReference type="EMBL" id="KAA3937703.1"/>
    </source>
</evidence>
<evidence type="ECO:0000256" key="3">
    <source>
        <dbReference type="ARBA" id="ARBA00022801"/>
    </source>
</evidence>
<evidence type="ECO:0000256" key="2">
    <source>
        <dbReference type="ARBA" id="ARBA00009865"/>
    </source>
</evidence>
<dbReference type="InterPro" id="IPR023296">
    <property type="entry name" value="Glyco_hydro_beta-prop_sf"/>
</dbReference>